<dbReference type="Pfam" id="PF00293">
    <property type="entry name" value="NUDIX"/>
    <property type="match status" value="1"/>
</dbReference>
<protein>
    <submittedName>
        <fullName evidence="4">NUDIX domain-containing protein</fullName>
    </submittedName>
</protein>
<dbReference type="InterPro" id="IPR033469">
    <property type="entry name" value="CYTH-like_dom_sf"/>
</dbReference>
<evidence type="ECO:0000259" key="3">
    <source>
        <dbReference type="PROSITE" id="PS51462"/>
    </source>
</evidence>
<dbReference type="SUPFAM" id="SSF55154">
    <property type="entry name" value="CYTH-like phosphatases"/>
    <property type="match status" value="1"/>
</dbReference>
<name>A0A931H4Q7_9BURK</name>
<dbReference type="RefSeq" id="WP_196986448.1">
    <property type="nucleotide sequence ID" value="NZ_JADWYS010000001.1"/>
</dbReference>
<evidence type="ECO:0000313" key="5">
    <source>
        <dbReference type="Proteomes" id="UP000651050"/>
    </source>
</evidence>
<proteinExistence type="predicted"/>
<keyword evidence="5" id="KW-1185">Reference proteome</keyword>
<dbReference type="InterPro" id="IPR015797">
    <property type="entry name" value="NUDIX_hydrolase-like_dom_sf"/>
</dbReference>
<dbReference type="PANTHER" id="PTHR43046:SF16">
    <property type="entry name" value="ADP-RIBOSE PYROPHOSPHATASE YJHB-RELATED"/>
    <property type="match status" value="1"/>
</dbReference>
<dbReference type="PROSITE" id="PS00893">
    <property type="entry name" value="NUDIX_BOX"/>
    <property type="match status" value="1"/>
</dbReference>
<comment type="caution">
    <text evidence="4">The sequence shown here is derived from an EMBL/GenBank/DDBJ whole genome shotgun (WGS) entry which is preliminary data.</text>
</comment>
<dbReference type="EMBL" id="JADWYS010000001">
    <property type="protein sequence ID" value="MBG9388596.1"/>
    <property type="molecule type" value="Genomic_DNA"/>
</dbReference>
<dbReference type="Gene3D" id="2.40.320.10">
    <property type="entry name" value="Hypothetical Protein Pfu-838710-001"/>
    <property type="match status" value="1"/>
</dbReference>
<accession>A0A931H4Q7</accession>
<dbReference type="AlphaFoldDB" id="A0A931H4Q7"/>
<gene>
    <name evidence="4" type="ORF">I5803_11245</name>
</gene>
<dbReference type="Proteomes" id="UP000651050">
    <property type="component" value="Unassembled WGS sequence"/>
</dbReference>
<feature type="domain" description="Nudix hydrolase" evidence="3">
    <location>
        <begin position="168"/>
        <end position="300"/>
    </location>
</feature>
<keyword evidence="2" id="KW-0378">Hydrolase</keyword>
<dbReference type="InterPro" id="IPR000086">
    <property type="entry name" value="NUDIX_hydrolase_dom"/>
</dbReference>
<organism evidence="4 5">
    <name type="scientific">Caenimonas aquaedulcis</name>
    <dbReference type="NCBI Taxonomy" id="2793270"/>
    <lineage>
        <taxon>Bacteria</taxon>
        <taxon>Pseudomonadati</taxon>
        <taxon>Pseudomonadota</taxon>
        <taxon>Betaproteobacteria</taxon>
        <taxon>Burkholderiales</taxon>
        <taxon>Comamonadaceae</taxon>
        <taxon>Caenimonas</taxon>
    </lineage>
</organism>
<evidence type="ECO:0000313" key="4">
    <source>
        <dbReference type="EMBL" id="MBG9388596.1"/>
    </source>
</evidence>
<dbReference type="PROSITE" id="PS51462">
    <property type="entry name" value="NUDIX"/>
    <property type="match status" value="1"/>
</dbReference>
<comment type="cofactor">
    <cofactor evidence="1">
        <name>Mg(2+)</name>
        <dbReference type="ChEBI" id="CHEBI:18420"/>
    </cofactor>
</comment>
<evidence type="ECO:0000256" key="1">
    <source>
        <dbReference type="ARBA" id="ARBA00001946"/>
    </source>
</evidence>
<dbReference type="PANTHER" id="PTHR43046">
    <property type="entry name" value="GDP-MANNOSE MANNOSYL HYDROLASE"/>
    <property type="match status" value="1"/>
</dbReference>
<dbReference type="InterPro" id="IPR020084">
    <property type="entry name" value="NUDIX_hydrolase_CS"/>
</dbReference>
<dbReference type="SUPFAM" id="SSF55811">
    <property type="entry name" value="Nudix"/>
    <property type="match status" value="1"/>
</dbReference>
<dbReference type="GO" id="GO:0016787">
    <property type="term" value="F:hydrolase activity"/>
    <property type="evidence" value="ECO:0007669"/>
    <property type="project" value="UniProtKB-KW"/>
</dbReference>
<evidence type="ECO:0000256" key="2">
    <source>
        <dbReference type="ARBA" id="ARBA00022801"/>
    </source>
</evidence>
<reference evidence="4" key="1">
    <citation type="submission" date="2020-11" db="EMBL/GenBank/DDBJ databases">
        <title>Bacterial whole genome sequence for Caenimonas sp. DR4.4.</title>
        <authorList>
            <person name="Le V."/>
            <person name="Ko S.-R."/>
            <person name="Ahn C.-Y."/>
            <person name="Oh H.-M."/>
        </authorList>
    </citation>
    <scope>NUCLEOTIDE SEQUENCE</scope>
    <source>
        <strain evidence="4">DR4.4</strain>
    </source>
</reference>
<dbReference type="Gene3D" id="3.90.79.10">
    <property type="entry name" value="Nucleoside Triphosphate Pyrophosphohydrolase"/>
    <property type="match status" value="1"/>
</dbReference>
<sequence length="319" mass="34836">MTHTSRYARHEIERRWLVDPAAAASLAHGPARTIDDLYLTGTRMRLRKVTSKEDAPVFKFARKEPVPGSPYPSITNFYLSAQEYEVLARLGGCRVTKQRYRVAGGALDIYGAGRAPAVFETEFDSLESAAQFVAPSFVGEEITGDDAFSGASLAAALDTAAVGAGDELRHRISAGVLVEDGQERVLLVHCVREGVYDFWVAPGGGAIGTEDLLATAKREAFEECGLHVQAQTLAYVEEFHNPTTRFCKLWFTAKVTGGALDTTGRLATLEFITEAAFLSREEIAARMVFPALLGDAYWRDKAGGFASPRYVGIRPMAFW</sequence>